<dbReference type="GO" id="GO:0003700">
    <property type="term" value="F:DNA-binding transcription factor activity"/>
    <property type="evidence" value="ECO:0007669"/>
    <property type="project" value="TreeGrafter"/>
</dbReference>
<evidence type="ECO:0000256" key="2">
    <source>
        <dbReference type="ARBA" id="ARBA00023125"/>
    </source>
</evidence>
<organism evidence="7 9">
    <name type="scientific">Bradyrhizobium symbiodeficiens</name>
    <dbReference type="NCBI Taxonomy" id="1404367"/>
    <lineage>
        <taxon>Bacteria</taxon>
        <taxon>Pseudomonadati</taxon>
        <taxon>Pseudomonadota</taxon>
        <taxon>Alphaproteobacteria</taxon>
        <taxon>Hyphomicrobiales</taxon>
        <taxon>Nitrobacteraceae</taxon>
        <taxon>Bradyrhizobium</taxon>
    </lineage>
</organism>
<dbReference type="InterPro" id="IPR036390">
    <property type="entry name" value="WH_DNA-bd_sf"/>
</dbReference>
<keyword evidence="2" id="KW-0238">DNA-binding</keyword>
<reference evidence="7" key="3">
    <citation type="submission" date="2024-02" db="EMBL/GenBank/DDBJ databases">
        <authorList>
            <person name="Bromfield E.S.P."/>
            <person name="Cloutier S."/>
            <person name="Nguyen H.D.T."/>
        </authorList>
    </citation>
    <scope>NUCLEOTIDE SEQUENCE</scope>
    <source>
        <strain evidence="7">101S1MB</strain>
        <strain evidence="6">65S1MB</strain>
    </source>
</reference>
<feature type="domain" description="IclR-ED" evidence="5">
    <location>
        <begin position="69"/>
        <end position="246"/>
    </location>
</feature>
<protein>
    <submittedName>
        <fullName evidence="7">Helix-turn-helix domain-containing protein</fullName>
    </submittedName>
</protein>
<evidence type="ECO:0000313" key="8">
    <source>
        <dbReference type="Proteomes" id="UP000319298"/>
    </source>
</evidence>
<reference evidence="8" key="1">
    <citation type="submission" date="2019-06" db="EMBL/GenBank/DDBJ databases">
        <title>Whole-Genome Sequence of Bradyrhizobium sp. 3 Strain 65S1MB.</title>
        <authorList>
            <person name="Bromfield E.S.P."/>
            <person name="Cloutier S."/>
            <person name="Nguyen H.D.T."/>
        </authorList>
    </citation>
    <scope>NUCLEOTIDE SEQUENCE [LARGE SCALE GENOMIC DNA]</scope>
    <source>
        <strain evidence="8">65S1MB</strain>
    </source>
</reference>
<dbReference type="Pfam" id="PF01614">
    <property type="entry name" value="IclR_C"/>
    <property type="match status" value="1"/>
</dbReference>
<evidence type="ECO:0000313" key="7">
    <source>
        <dbReference type="EMBL" id="QIP08316.1"/>
    </source>
</evidence>
<dbReference type="Proteomes" id="UP000319298">
    <property type="component" value="Chromosome"/>
</dbReference>
<evidence type="ECO:0000259" key="5">
    <source>
        <dbReference type="PROSITE" id="PS51078"/>
    </source>
</evidence>
<dbReference type="InterPro" id="IPR014757">
    <property type="entry name" value="Tscrpt_reg_IclR_C"/>
</dbReference>
<evidence type="ECO:0000256" key="1">
    <source>
        <dbReference type="ARBA" id="ARBA00023015"/>
    </source>
</evidence>
<name>A0A2U8QFK6_9BRAD</name>
<dbReference type="InterPro" id="IPR029016">
    <property type="entry name" value="GAF-like_dom_sf"/>
</dbReference>
<dbReference type="RefSeq" id="WP_094974099.1">
    <property type="nucleotide sequence ID" value="NZ_CP029427.2"/>
</dbReference>
<dbReference type="GO" id="GO:0003677">
    <property type="term" value="F:DNA binding"/>
    <property type="evidence" value="ECO:0007669"/>
    <property type="project" value="UniProtKB-KW"/>
</dbReference>
<evidence type="ECO:0000313" key="6">
    <source>
        <dbReference type="EMBL" id="QDF39572.1"/>
    </source>
</evidence>
<dbReference type="PANTHER" id="PTHR30136:SF35">
    <property type="entry name" value="HTH-TYPE TRANSCRIPTIONAL REGULATOR RV1719"/>
    <property type="match status" value="1"/>
</dbReference>
<dbReference type="SUPFAM" id="SSF55781">
    <property type="entry name" value="GAF domain-like"/>
    <property type="match status" value="1"/>
</dbReference>
<dbReference type="KEGG" id="bsym:CIT39_22790"/>
<dbReference type="Gene3D" id="3.30.450.40">
    <property type="match status" value="1"/>
</dbReference>
<dbReference type="EMBL" id="CP050066">
    <property type="protein sequence ID" value="QIP08316.1"/>
    <property type="molecule type" value="Genomic_DNA"/>
</dbReference>
<dbReference type="EMBL" id="CP041090">
    <property type="protein sequence ID" value="QDF39572.1"/>
    <property type="molecule type" value="Genomic_DNA"/>
</dbReference>
<evidence type="ECO:0000313" key="9">
    <source>
        <dbReference type="Proteomes" id="UP000500895"/>
    </source>
</evidence>
<dbReference type="Gene3D" id="1.10.10.10">
    <property type="entry name" value="Winged helix-like DNA-binding domain superfamily/Winged helix DNA-binding domain"/>
    <property type="match status" value="1"/>
</dbReference>
<gene>
    <name evidence="6" type="ORF">FJN17_19500</name>
    <name evidence="7" type="ORF">HAV00_19505</name>
</gene>
<sequence length="246" mass="27636">MMSSSIKSAKRIFEVLEYFEEVKRPISLKEVATKCDYPTSSAAALLKSMAMLGYLFYDSYNRTYMPTMRIAQMGRWLDTGLFGDSAILALVDFVHGKLDELVSISTQSDLHAQYIHALQTSKRLRFEVKSGDVRPLAISGIGRTLLSGHTDVEIERLLRRINAVCPREEHVELNALMKIVNGIRRDGYMFSKHIIVQDAGVIAVLLPKRDFGRDLVLGVGGPVSRLEERQDEILACIREGIAQFLS</sequence>
<dbReference type="PANTHER" id="PTHR30136">
    <property type="entry name" value="HELIX-TURN-HELIX TRANSCRIPTIONAL REGULATOR, ICLR FAMILY"/>
    <property type="match status" value="1"/>
</dbReference>
<dbReference type="InterPro" id="IPR036388">
    <property type="entry name" value="WH-like_DNA-bd_sf"/>
</dbReference>
<keyword evidence="1" id="KW-0805">Transcription regulation</keyword>
<dbReference type="Pfam" id="PF09339">
    <property type="entry name" value="HTH_IclR"/>
    <property type="match status" value="1"/>
</dbReference>
<feature type="domain" description="HTH iclR-type" evidence="4">
    <location>
        <begin position="6"/>
        <end position="68"/>
    </location>
</feature>
<accession>A0A2U8QFK6</accession>
<evidence type="ECO:0000259" key="4">
    <source>
        <dbReference type="PROSITE" id="PS51077"/>
    </source>
</evidence>
<dbReference type="InterPro" id="IPR005471">
    <property type="entry name" value="Tscrpt_reg_IclR_N"/>
</dbReference>
<dbReference type="GO" id="GO:0045892">
    <property type="term" value="P:negative regulation of DNA-templated transcription"/>
    <property type="evidence" value="ECO:0007669"/>
    <property type="project" value="TreeGrafter"/>
</dbReference>
<dbReference type="InterPro" id="IPR050707">
    <property type="entry name" value="HTH_MetabolicPath_Reg"/>
</dbReference>
<dbReference type="SUPFAM" id="SSF46785">
    <property type="entry name" value="Winged helix' DNA-binding domain"/>
    <property type="match status" value="1"/>
</dbReference>
<reference evidence="8 9" key="2">
    <citation type="journal article" date="2020" name="Int. J. Syst. Evol. Microbiol.">
        <title>Description and complete genome sequences of Bradyrhizobium symbiodeficiens sp. nov., a non-symbiotic bacterium associated with legumes native to Canada.</title>
        <authorList>
            <person name="Bromfield E.S.P."/>
            <person name="Cloutier S."/>
            <person name="Nguyen H.D.T."/>
        </authorList>
    </citation>
    <scope>NUCLEOTIDE SEQUENCE [LARGE SCALE GENOMIC DNA]</scope>
    <source>
        <strain evidence="7 9">101S1MB</strain>
        <strain evidence="6 8">65S1MB</strain>
    </source>
</reference>
<keyword evidence="3" id="KW-0804">Transcription</keyword>
<keyword evidence="8" id="KW-1185">Reference proteome</keyword>
<dbReference type="PROSITE" id="PS51078">
    <property type="entry name" value="ICLR_ED"/>
    <property type="match status" value="1"/>
</dbReference>
<dbReference type="Proteomes" id="UP000500895">
    <property type="component" value="Chromosome"/>
</dbReference>
<proteinExistence type="predicted"/>
<dbReference type="PROSITE" id="PS51077">
    <property type="entry name" value="HTH_ICLR"/>
    <property type="match status" value="1"/>
</dbReference>
<evidence type="ECO:0000256" key="3">
    <source>
        <dbReference type="ARBA" id="ARBA00023163"/>
    </source>
</evidence>
<dbReference type="AlphaFoldDB" id="A0A2U8QFK6"/>